<evidence type="ECO:0000256" key="9">
    <source>
        <dbReference type="PROSITE-ProRule" id="PRU00703"/>
    </source>
</evidence>
<reference evidence="14" key="1">
    <citation type="submission" date="2022-11" db="EMBL/GenBank/DDBJ databases">
        <title>Robbsia betulipollinis sp. nov., isolated from pollen of birch (Betula pendula).</title>
        <authorList>
            <person name="Shi H."/>
            <person name="Ambika Manirajan B."/>
            <person name="Ratering S."/>
            <person name="Geissler-Plaum R."/>
            <person name="Schnell S."/>
        </authorList>
    </citation>
    <scope>NUCLEOTIDE SEQUENCE</scope>
    <source>
        <strain evidence="14">Bb-Pol-6</strain>
    </source>
</reference>
<feature type="domain" description="CNNM transmembrane" evidence="13">
    <location>
        <begin position="2"/>
        <end position="193"/>
    </location>
</feature>
<keyword evidence="6 10" id="KW-1133">Transmembrane helix</keyword>
<dbReference type="InterPro" id="IPR036318">
    <property type="entry name" value="FAD-bd_PCMH-like_sf"/>
</dbReference>
<dbReference type="CDD" id="cd04590">
    <property type="entry name" value="CBS_pair_CorC_HlyC_assoc"/>
    <property type="match status" value="1"/>
</dbReference>
<dbReference type="PANTHER" id="PTHR22777:SF32">
    <property type="entry name" value="UPF0053 INNER MEMBRANE PROTEIN YFJD"/>
    <property type="match status" value="1"/>
</dbReference>
<evidence type="ECO:0000256" key="4">
    <source>
        <dbReference type="ARBA" id="ARBA00022692"/>
    </source>
</evidence>
<name>A0ABT3ZQU4_9BURK</name>
<feature type="transmembrane region" description="Helical" evidence="11">
    <location>
        <begin position="6"/>
        <end position="25"/>
    </location>
</feature>
<dbReference type="PROSITE" id="PS51371">
    <property type="entry name" value="CBS"/>
    <property type="match status" value="1"/>
</dbReference>
<dbReference type="RefSeq" id="WP_267848794.1">
    <property type="nucleotide sequence ID" value="NZ_JAPMXC010000006.1"/>
</dbReference>
<keyword evidence="15" id="KW-1185">Reference proteome</keyword>
<dbReference type="InterPro" id="IPR016169">
    <property type="entry name" value="FAD-bd_PCMH_sub2"/>
</dbReference>
<dbReference type="Gene3D" id="3.10.580.10">
    <property type="entry name" value="CBS-domain"/>
    <property type="match status" value="1"/>
</dbReference>
<proteinExistence type="inferred from homology"/>
<accession>A0ABT3ZQU4</accession>
<keyword evidence="7 9" id="KW-0129">CBS domain</keyword>
<dbReference type="InterPro" id="IPR000644">
    <property type="entry name" value="CBS_dom"/>
</dbReference>
<evidence type="ECO:0000313" key="15">
    <source>
        <dbReference type="Proteomes" id="UP001082899"/>
    </source>
</evidence>
<evidence type="ECO:0000256" key="10">
    <source>
        <dbReference type="PROSITE-ProRule" id="PRU01193"/>
    </source>
</evidence>
<dbReference type="Proteomes" id="UP001082899">
    <property type="component" value="Unassembled WGS sequence"/>
</dbReference>
<evidence type="ECO:0000256" key="5">
    <source>
        <dbReference type="ARBA" id="ARBA00022737"/>
    </source>
</evidence>
<dbReference type="Pfam" id="PF01595">
    <property type="entry name" value="CNNM"/>
    <property type="match status" value="1"/>
</dbReference>
<dbReference type="PROSITE" id="PS51846">
    <property type="entry name" value="CNNM"/>
    <property type="match status" value="1"/>
</dbReference>
<dbReference type="InterPro" id="IPR046342">
    <property type="entry name" value="CBS_dom_sf"/>
</dbReference>
<evidence type="ECO:0000259" key="13">
    <source>
        <dbReference type="PROSITE" id="PS51846"/>
    </source>
</evidence>
<feature type="domain" description="CBS" evidence="12">
    <location>
        <begin position="276"/>
        <end position="333"/>
    </location>
</feature>
<feature type="transmembrane region" description="Helical" evidence="11">
    <location>
        <begin position="94"/>
        <end position="114"/>
    </location>
</feature>
<evidence type="ECO:0000256" key="2">
    <source>
        <dbReference type="ARBA" id="ARBA00006337"/>
    </source>
</evidence>
<evidence type="ECO:0000256" key="6">
    <source>
        <dbReference type="ARBA" id="ARBA00022989"/>
    </source>
</evidence>
<dbReference type="SMART" id="SM01091">
    <property type="entry name" value="CorC_HlyC"/>
    <property type="match status" value="1"/>
</dbReference>
<keyword evidence="3" id="KW-1003">Cell membrane</keyword>
<organism evidence="14 15">
    <name type="scientific">Robbsia betulipollinis</name>
    <dbReference type="NCBI Taxonomy" id="2981849"/>
    <lineage>
        <taxon>Bacteria</taxon>
        <taxon>Pseudomonadati</taxon>
        <taxon>Pseudomonadota</taxon>
        <taxon>Betaproteobacteria</taxon>
        <taxon>Burkholderiales</taxon>
        <taxon>Burkholderiaceae</taxon>
        <taxon>Robbsia</taxon>
    </lineage>
</organism>
<evidence type="ECO:0000256" key="8">
    <source>
        <dbReference type="ARBA" id="ARBA00023136"/>
    </source>
</evidence>
<dbReference type="EMBL" id="JAPMXC010000006">
    <property type="protein sequence ID" value="MCY0388921.1"/>
    <property type="molecule type" value="Genomic_DNA"/>
</dbReference>
<evidence type="ECO:0000259" key="12">
    <source>
        <dbReference type="PROSITE" id="PS51371"/>
    </source>
</evidence>
<dbReference type="InterPro" id="IPR044751">
    <property type="entry name" value="Ion_transp-like_CBS"/>
</dbReference>
<dbReference type="PANTHER" id="PTHR22777">
    <property type="entry name" value="HEMOLYSIN-RELATED"/>
    <property type="match status" value="1"/>
</dbReference>
<dbReference type="SUPFAM" id="SSF56176">
    <property type="entry name" value="FAD-binding/transporter-associated domain-like"/>
    <property type="match status" value="1"/>
</dbReference>
<dbReference type="SUPFAM" id="SSF54631">
    <property type="entry name" value="CBS-domain pair"/>
    <property type="match status" value="1"/>
</dbReference>
<dbReference type="Pfam" id="PF03471">
    <property type="entry name" value="CorC_HlyC"/>
    <property type="match status" value="1"/>
</dbReference>
<gene>
    <name evidence="14" type="ORF">OVY01_17240</name>
</gene>
<feature type="transmembrane region" description="Helical" evidence="11">
    <location>
        <begin position="126"/>
        <end position="148"/>
    </location>
</feature>
<comment type="subcellular location">
    <subcellularLocation>
        <location evidence="1">Cell membrane</location>
        <topology evidence="1">Multi-pass membrane protein</topology>
    </subcellularLocation>
</comment>
<comment type="similarity">
    <text evidence="2">Belongs to the UPF0053 family.</text>
</comment>
<evidence type="ECO:0000256" key="1">
    <source>
        <dbReference type="ARBA" id="ARBA00004651"/>
    </source>
</evidence>
<keyword evidence="4 10" id="KW-0812">Transmembrane</keyword>
<keyword evidence="5" id="KW-0677">Repeat</keyword>
<dbReference type="InterPro" id="IPR005170">
    <property type="entry name" value="Transptr-assoc_dom"/>
</dbReference>
<evidence type="ECO:0000256" key="3">
    <source>
        <dbReference type="ARBA" id="ARBA00022475"/>
    </source>
</evidence>
<comment type="caution">
    <text evidence="14">The sequence shown here is derived from an EMBL/GenBank/DDBJ whole genome shotgun (WGS) entry which is preliminary data.</text>
</comment>
<evidence type="ECO:0000256" key="11">
    <source>
        <dbReference type="SAM" id="Phobius"/>
    </source>
</evidence>
<dbReference type="InterPro" id="IPR002550">
    <property type="entry name" value="CNNM"/>
</dbReference>
<dbReference type="Pfam" id="PF00571">
    <property type="entry name" value="CBS"/>
    <property type="match status" value="1"/>
</dbReference>
<evidence type="ECO:0000256" key="7">
    <source>
        <dbReference type="ARBA" id="ARBA00023122"/>
    </source>
</evidence>
<feature type="transmembrane region" description="Helical" evidence="11">
    <location>
        <begin position="62"/>
        <end position="88"/>
    </location>
</feature>
<protein>
    <submittedName>
        <fullName evidence="14">HlyC/CorC family transporter</fullName>
    </submittedName>
</protein>
<keyword evidence="8 10" id="KW-0472">Membrane</keyword>
<dbReference type="Gene3D" id="3.30.465.10">
    <property type="match status" value="1"/>
</dbReference>
<sequence length="445" mass="48783">MDTLPLWAKIGTILLLLVLSAFFSISETSMMAINRHRLKYLASKSAFGAKRTQGLLAKTEQLLSLILIGNNLINVVIPVVTTSITLSMFGNDSVVLSVTTGVVAFLIIVFCEITPKIVGASFPEKIALPASFVLGPLMRVAQPLIWFVNLFASATLHLLRINTHGARDVRLSSEEVRNIVLDSGSFLPLKHRSILRNLFDLDNIEIDDVMVPRARIEGLDLSARFETIVQQLETCYHNKLVVYDGDIDRIAGVLHVRKTLAALHTPGFTPDTVRSMLTEPYYIPTGTPVFQQLQFFQEHRRRIGIVVNEYGEVQGLVTPEDIIEELIGEFTTSVPRSAASRPGWSAQDDCIVAGGTPLRELNRLLGLQMPVDGPKTLNGLILEILTEIPEGALSMAINGCRVEVMQIDNQAVRTVKLFRPAVDKAADKAAASISSKAAGGKPARR</sequence>
<evidence type="ECO:0000313" key="14">
    <source>
        <dbReference type="EMBL" id="MCY0388921.1"/>
    </source>
</evidence>